<evidence type="ECO:0000313" key="2">
    <source>
        <dbReference type="EMBL" id="TSA87709.1"/>
    </source>
</evidence>
<dbReference type="Gene3D" id="2.130.10.10">
    <property type="entry name" value="YVTN repeat-like/Quinoprotein amine dehydrogenase"/>
    <property type="match status" value="1"/>
</dbReference>
<dbReference type="PANTHER" id="PTHR40274">
    <property type="entry name" value="VIRGINIAMYCIN B LYASE"/>
    <property type="match status" value="1"/>
</dbReference>
<dbReference type="Proteomes" id="UP000316092">
    <property type="component" value="Unassembled WGS sequence"/>
</dbReference>
<feature type="chain" id="PRO_5021929668" evidence="1">
    <location>
        <begin position="31"/>
        <end position="356"/>
    </location>
</feature>
<accession>A0A553V5G1</accession>
<reference evidence="2 3" key="1">
    <citation type="submission" date="2019-07" db="EMBL/GenBank/DDBJ databases">
        <title>Deinococcus detaillus sp. nov., isolated from humus soil in Antarctica.</title>
        <authorList>
            <person name="Zhang K."/>
        </authorList>
    </citation>
    <scope>NUCLEOTIDE SEQUENCE [LARGE SCALE GENOMIC DNA]</scope>
    <source>
        <strain evidence="2 3">H1</strain>
    </source>
</reference>
<dbReference type="PROSITE" id="PS51257">
    <property type="entry name" value="PROKAR_LIPOPROTEIN"/>
    <property type="match status" value="1"/>
</dbReference>
<proteinExistence type="predicted"/>
<dbReference type="RefSeq" id="WP_143718929.1">
    <property type="nucleotide sequence ID" value="NZ_VKDB01000001.1"/>
</dbReference>
<dbReference type="Pfam" id="PF24684">
    <property type="entry name" value="Vgb_lyase"/>
    <property type="match status" value="1"/>
</dbReference>
<dbReference type="PANTHER" id="PTHR40274:SF3">
    <property type="entry name" value="VIRGINIAMYCIN B LYASE"/>
    <property type="match status" value="1"/>
</dbReference>
<dbReference type="InterPro" id="IPR051344">
    <property type="entry name" value="Vgb"/>
</dbReference>
<organism evidence="2 3">
    <name type="scientific">Deinococcus detaillensis</name>
    <dbReference type="NCBI Taxonomy" id="2592048"/>
    <lineage>
        <taxon>Bacteria</taxon>
        <taxon>Thermotogati</taxon>
        <taxon>Deinococcota</taxon>
        <taxon>Deinococci</taxon>
        <taxon>Deinococcales</taxon>
        <taxon>Deinococcaceae</taxon>
        <taxon>Deinococcus</taxon>
    </lineage>
</organism>
<dbReference type="OrthoDB" id="57332at2"/>
<name>A0A553V5G1_9DEIO</name>
<gene>
    <name evidence="2" type="ORF">FNU79_00105</name>
</gene>
<evidence type="ECO:0000256" key="1">
    <source>
        <dbReference type="SAM" id="SignalP"/>
    </source>
</evidence>
<sequence length="356" mass="37546">MKQVVSSSFSFKWLPAILTLSVLLGACGSANVPGTLSGNSASGSGTGASVPGVNLADLPLQRFALPVSNYQVSSLRVAGGQVYVLPTVNAPDPQRHTVISLDIASGVAKAEVLLLADEEGFTSQAVAPDGTRYLMIQNVAGNWVGAAKVGETLKKMPLGTPGDNLNFLTRTPDGRLWSLQYRQDALFELSVQSGVQQSHPVEDNAEDLTADTGGVLYYSRFLTNPAVIRFDPASGQTRSYPVGIKGKTRPRLLTATTQSVWFVDSWTRKLSRIDTGSGSISDLNVPAGAILAALSASADGTLWASDVARHALYRWQPGQLSAQSLSVPGDGPRALEVESGGTVWFESAGALYRLSP</sequence>
<dbReference type="AlphaFoldDB" id="A0A553V5G1"/>
<dbReference type="SUPFAM" id="SSF63829">
    <property type="entry name" value="Calcium-dependent phosphotriesterase"/>
    <property type="match status" value="1"/>
</dbReference>
<protein>
    <submittedName>
        <fullName evidence="2">Uncharacterized protein</fullName>
    </submittedName>
</protein>
<keyword evidence="3" id="KW-1185">Reference proteome</keyword>
<comment type="caution">
    <text evidence="2">The sequence shown here is derived from an EMBL/GenBank/DDBJ whole genome shotgun (WGS) entry which is preliminary data.</text>
</comment>
<feature type="signal peptide" evidence="1">
    <location>
        <begin position="1"/>
        <end position="30"/>
    </location>
</feature>
<dbReference type="EMBL" id="VKDB01000001">
    <property type="protein sequence ID" value="TSA87709.1"/>
    <property type="molecule type" value="Genomic_DNA"/>
</dbReference>
<keyword evidence="1" id="KW-0732">Signal</keyword>
<evidence type="ECO:0000313" key="3">
    <source>
        <dbReference type="Proteomes" id="UP000316092"/>
    </source>
</evidence>
<dbReference type="InterPro" id="IPR015943">
    <property type="entry name" value="WD40/YVTN_repeat-like_dom_sf"/>
</dbReference>